<sequence>MLSIAIYLFLEGATQQPAAHTLLAGQKSELPCYPNTFAKARIINQFTFKGSTYYEVYAPPKNDPNSTYLSILYFRTSIKGCELLNPNTVIGSRLLYMPEPVALHFARLRFQTLLDQCLQERVGQINAGEHCQRKLESLINVPGDVKAEGIEFLYPEDVEALRQMGIKADQVFVIKTEKDLQELWLKKIRRNKKP</sequence>
<dbReference type="OrthoDB" id="9834511at2"/>
<name>B8HZ18_CYAP4</name>
<evidence type="ECO:0000313" key="1">
    <source>
        <dbReference type="EMBL" id="ACL47666.1"/>
    </source>
</evidence>
<reference evidence="1" key="1">
    <citation type="submission" date="2009-01" db="EMBL/GenBank/DDBJ databases">
        <title>Complete sequence of plasmid1 Cyanothece sp. PCC 7425.</title>
        <authorList>
            <consortium name="US DOE Joint Genome Institute"/>
            <person name="Lucas S."/>
            <person name="Copeland A."/>
            <person name="Lapidus A."/>
            <person name="Glavina del Rio T."/>
            <person name="Dalin E."/>
            <person name="Tice H."/>
            <person name="Bruce D."/>
            <person name="Goodwin L."/>
            <person name="Pitluck S."/>
            <person name="Sims D."/>
            <person name="Meineke L."/>
            <person name="Brettin T."/>
            <person name="Detter J.C."/>
            <person name="Han C."/>
            <person name="Larimer F."/>
            <person name="Land M."/>
            <person name="Hauser L."/>
            <person name="Kyrpides N."/>
            <person name="Ovchinnikova G."/>
            <person name="Liberton M."/>
            <person name="Stoeckel J."/>
            <person name="Banerjee A."/>
            <person name="Singh A."/>
            <person name="Page L."/>
            <person name="Sato H."/>
            <person name="Zhao L."/>
            <person name="Sherman L."/>
            <person name="Pakrasi H."/>
            <person name="Richardson P."/>
        </authorList>
    </citation>
    <scope>NUCLEOTIDE SEQUENCE</scope>
    <source>
        <strain evidence="1">PCC 7425</strain>
        <plasmid evidence="1">pP742501</plasmid>
    </source>
</reference>
<dbReference type="AlphaFoldDB" id="B8HZ18"/>
<dbReference type="HOGENOM" id="CLU_1400467_0_0_3"/>
<protein>
    <submittedName>
        <fullName evidence="1">Uncharacterized protein</fullName>
    </submittedName>
</protein>
<dbReference type="KEGG" id="cyn:Cyan7425_5407"/>
<dbReference type="EMBL" id="CP001345">
    <property type="protein sequence ID" value="ACL47666.1"/>
    <property type="molecule type" value="Genomic_DNA"/>
</dbReference>
<geneLocation type="plasmid" evidence="1">
    <name>pP742501</name>
</geneLocation>
<keyword evidence="1" id="KW-0614">Plasmid</keyword>
<organism evidence="1">
    <name type="scientific">Cyanothece sp. (strain PCC 7425 / ATCC 29141)</name>
    <dbReference type="NCBI Taxonomy" id="395961"/>
    <lineage>
        <taxon>Bacteria</taxon>
        <taxon>Bacillati</taxon>
        <taxon>Cyanobacteriota</taxon>
        <taxon>Cyanophyceae</taxon>
        <taxon>Gomontiellales</taxon>
        <taxon>Cyanothecaceae</taxon>
        <taxon>Cyanothece</taxon>
    </lineage>
</organism>
<proteinExistence type="predicted"/>
<gene>
    <name evidence="1" type="ordered locus">Cyan7425_5407</name>
</gene>
<accession>B8HZ18</accession>